<evidence type="ECO:0000313" key="1">
    <source>
        <dbReference type="EMBL" id="POF33642.1"/>
    </source>
</evidence>
<reference evidence="1 2" key="1">
    <citation type="submission" date="2018-01" db="EMBL/GenBank/DDBJ databases">
        <title>Genomic Encyclopedia of Archaeal and Bacterial Type Strains, Phase II (KMG-II): from individual species to whole genera.</title>
        <authorList>
            <person name="Goeker M."/>
        </authorList>
    </citation>
    <scope>NUCLEOTIDE SEQUENCE [LARGE SCALE GENOMIC DNA]</scope>
    <source>
        <strain evidence="1 2">DSM 17023</strain>
    </source>
</reference>
<dbReference type="Proteomes" id="UP000236959">
    <property type="component" value="Unassembled WGS sequence"/>
</dbReference>
<proteinExistence type="predicted"/>
<accession>A0A2S3V0Z3</accession>
<keyword evidence="2" id="KW-1185">Reference proteome</keyword>
<dbReference type="EMBL" id="PPCN01000001">
    <property type="protein sequence ID" value="POF33642.1"/>
    <property type="molecule type" value="Genomic_DNA"/>
</dbReference>
<gene>
    <name evidence="1" type="ORF">CLV41_10191</name>
</gene>
<name>A0A2S3V0Z3_9HYPH</name>
<organism evidence="1 2">
    <name type="scientific">Roseibium marinum</name>
    <dbReference type="NCBI Taxonomy" id="281252"/>
    <lineage>
        <taxon>Bacteria</taxon>
        <taxon>Pseudomonadati</taxon>
        <taxon>Pseudomonadota</taxon>
        <taxon>Alphaproteobacteria</taxon>
        <taxon>Hyphomicrobiales</taxon>
        <taxon>Stappiaceae</taxon>
        <taxon>Roseibium</taxon>
    </lineage>
</organism>
<evidence type="ECO:0000313" key="2">
    <source>
        <dbReference type="Proteomes" id="UP000236959"/>
    </source>
</evidence>
<sequence length="98" mass="10511">MAFGAGHSGTAADPERVRLARLWQSTDGALAVMGRTSECRSAGFGSVFVRATAFPLQILARAKRSASATKTSAKIAFIDFITMGWEITCLRMEEAKTP</sequence>
<dbReference type="AlphaFoldDB" id="A0A2S3V0Z3"/>
<comment type="caution">
    <text evidence="1">The sequence shown here is derived from an EMBL/GenBank/DDBJ whole genome shotgun (WGS) entry which is preliminary data.</text>
</comment>
<protein>
    <submittedName>
        <fullName evidence="1">Uncharacterized protein</fullName>
    </submittedName>
</protein>